<name>A0A1I0B7L7_9BACI</name>
<dbReference type="AlphaFoldDB" id="A0A1I0B7L7"/>
<reference evidence="4" key="1">
    <citation type="submission" date="2016-10" db="EMBL/GenBank/DDBJ databases">
        <authorList>
            <person name="Varghese N."/>
            <person name="Submissions S."/>
        </authorList>
    </citation>
    <scope>NUCLEOTIDE SEQUENCE [LARGE SCALE GENOMIC DNA]</scope>
    <source>
        <strain evidence="4">CGMCC 1.3566</strain>
    </source>
</reference>
<keyword evidence="4" id="KW-1185">Reference proteome</keyword>
<sequence>MEQVLMFATILAPVITALVELVKKTQKIPKKYIPFISFLIGILIGIVGYPFTDLGLTMRIWSGGLAGLASTGLFELVKKKNKVAK</sequence>
<keyword evidence="1" id="KW-0812">Transmembrane</keyword>
<dbReference type="RefSeq" id="WP_093132283.1">
    <property type="nucleotide sequence ID" value="NZ_FOHJ01000002.1"/>
</dbReference>
<organism evidence="2 4">
    <name type="scientific">Salinibacillus kushneri</name>
    <dbReference type="NCBI Taxonomy" id="237682"/>
    <lineage>
        <taxon>Bacteria</taxon>
        <taxon>Bacillati</taxon>
        <taxon>Bacillota</taxon>
        <taxon>Bacilli</taxon>
        <taxon>Bacillales</taxon>
        <taxon>Bacillaceae</taxon>
        <taxon>Salinibacillus</taxon>
    </lineage>
</organism>
<dbReference type="Pfam" id="PF06946">
    <property type="entry name" value="Phage_holin_5_1"/>
    <property type="match status" value="1"/>
</dbReference>
<dbReference type="Proteomes" id="UP000199095">
    <property type="component" value="Unassembled WGS sequence"/>
</dbReference>
<evidence type="ECO:0000256" key="1">
    <source>
        <dbReference type="SAM" id="Phobius"/>
    </source>
</evidence>
<evidence type="ECO:0000313" key="3">
    <source>
        <dbReference type="EMBL" id="SEU04077.1"/>
    </source>
</evidence>
<feature type="transmembrane region" description="Helical" evidence="1">
    <location>
        <begin position="6"/>
        <end position="22"/>
    </location>
</feature>
<dbReference type="EMBL" id="FOHJ01000015">
    <property type="protein sequence ID" value="SEU04077.1"/>
    <property type="molecule type" value="Genomic_DNA"/>
</dbReference>
<feature type="transmembrane region" description="Helical" evidence="1">
    <location>
        <begin position="58"/>
        <end position="77"/>
    </location>
</feature>
<evidence type="ECO:0000313" key="2">
    <source>
        <dbReference type="EMBL" id="SET02770.1"/>
    </source>
</evidence>
<accession>A0A1I0B7L7</accession>
<proteinExistence type="predicted"/>
<evidence type="ECO:0000313" key="4">
    <source>
        <dbReference type="Proteomes" id="UP000199095"/>
    </source>
</evidence>
<dbReference type="InterPro" id="IPR009708">
    <property type="entry name" value="Phage_A118_holin/antiholin"/>
</dbReference>
<feature type="transmembrane region" description="Helical" evidence="1">
    <location>
        <begin position="34"/>
        <end position="52"/>
    </location>
</feature>
<dbReference type="EMBL" id="FOHJ01000002">
    <property type="protein sequence ID" value="SET02770.1"/>
    <property type="molecule type" value="Genomic_DNA"/>
</dbReference>
<keyword evidence="1" id="KW-0472">Membrane</keyword>
<gene>
    <name evidence="2" type="ORF">SAMN05421676_102372</name>
    <name evidence="3" type="ORF">SAMN05421676_11582</name>
</gene>
<dbReference type="STRING" id="237682.SAMN05421676_102372"/>
<protein>
    <submittedName>
        <fullName evidence="2">Bacteriophage A118-like holin, Hol118</fullName>
    </submittedName>
</protein>
<keyword evidence="1" id="KW-1133">Transmembrane helix</keyword>
<reference evidence="2" key="2">
    <citation type="submission" date="2016-10" db="EMBL/GenBank/DDBJ databases">
        <authorList>
            <person name="de Groot N.N."/>
        </authorList>
    </citation>
    <scope>NUCLEOTIDE SEQUENCE [LARGE SCALE GENOMIC DNA]</scope>
    <source>
        <strain evidence="2">CGMCC 1.3566</strain>
    </source>
</reference>
<dbReference type="OrthoDB" id="2665815at2"/>